<dbReference type="EMBL" id="JACHFL010000005">
    <property type="protein sequence ID" value="MBB5363447.1"/>
    <property type="molecule type" value="Genomic_DNA"/>
</dbReference>
<evidence type="ECO:0000313" key="3">
    <source>
        <dbReference type="Proteomes" id="UP000552709"/>
    </source>
</evidence>
<feature type="region of interest" description="Disordered" evidence="1">
    <location>
        <begin position="1"/>
        <end position="26"/>
    </location>
</feature>
<evidence type="ECO:0000313" key="2">
    <source>
        <dbReference type="EMBL" id="MBB5363447.1"/>
    </source>
</evidence>
<organism evidence="2 3">
    <name type="scientific">Deinococcus humi</name>
    <dbReference type="NCBI Taxonomy" id="662880"/>
    <lineage>
        <taxon>Bacteria</taxon>
        <taxon>Thermotogati</taxon>
        <taxon>Deinococcota</taxon>
        <taxon>Deinococci</taxon>
        <taxon>Deinococcales</taxon>
        <taxon>Deinococcaceae</taxon>
        <taxon>Deinococcus</taxon>
    </lineage>
</organism>
<proteinExistence type="predicted"/>
<dbReference type="AlphaFoldDB" id="A0A7W8JUG0"/>
<accession>A0A7W8JUG0</accession>
<reference evidence="2 3" key="1">
    <citation type="submission" date="2020-08" db="EMBL/GenBank/DDBJ databases">
        <title>Genomic Encyclopedia of Type Strains, Phase IV (KMG-IV): sequencing the most valuable type-strain genomes for metagenomic binning, comparative biology and taxonomic classification.</title>
        <authorList>
            <person name="Goeker M."/>
        </authorList>
    </citation>
    <scope>NUCLEOTIDE SEQUENCE [LARGE SCALE GENOMIC DNA]</scope>
    <source>
        <strain evidence="2 3">DSM 27939</strain>
    </source>
</reference>
<gene>
    <name evidence="2" type="ORF">HNQ08_002545</name>
</gene>
<comment type="caution">
    <text evidence="2">The sequence shown here is derived from an EMBL/GenBank/DDBJ whole genome shotgun (WGS) entry which is preliminary data.</text>
</comment>
<keyword evidence="2" id="KW-0238">DNA-binding</keyword>
<dbReference type="Proteomes" id="UP000552709">
    <property type="component" value="Unassembled WGS sequence"/>
</dbReference>
<evidence type="ECO:0000256" key="1">
    <source>
        <dbReference type="SAM" id="MobiDB-lite"/>
    </source>
</evidence>
<dbReference type="GO" id="GO:0003677">
    <property type="term" value="F:DNA binding"/>
    <property type="evidence" value="ECO:0007669"/>
    <property type="project" value="UniProtKB-KW"/>
</dbReference>
<sequence>MDSAVRETYALQAPPAPGESPDDSALKLSPRDLEFLGLLAEWCSNRQIAWERMQ</sequence>
<name>A0A7W8JUG0_9DEIO</name>
<keyword evidence="3" id="KW-1185">Reference proteome</keyword>
<protein>
    <submittedName>
        <fullName evidence="2">DNA-binding NarL/FixJ family response regulator</fullName>
    </submittedName>
</protein>